<name>A0A939D9K5_CLOAM</name>
<evidence type="ECO:0000259" key="6">
    <source>
        <dbReference type="Pfam" id="PF02465"/>
    </source>
</evidence>
<dbReference type="PANTHER" id="PTHR30288:SF0">
    <property type="entry name" value="FLAGELLAR HOOK-ASSOCIATED PROTEIN 2"/>
    <property type="match status" value="1"/>
</dbReference>
<protein>
    <recommendedName>
        <fullName evidence="5">Flagellar hook-associated protein 2</fullName>
        <shortName evidence="5">HAP2</shortName>
    </recommendedName>
    <alternativeName>
        <fullName evidence="5">Flagellar cap protein</fullName>
    </alternativeName>
</protein>
<keyword evidence="8" id="KW-0969">Cilium</keyword>
<evidence type="ECO:0000313" key="8">
    <source>
        <dbReference type="EMBL" id="MBN7773717.1"/>
    </source>
</evidence>
<dbReference type="Pfam" id="PF02465">
    <property type="entry name" value="FliD_N"/>
    <property type="match status" value="1"/>
</dbReference>
<keyword evidence="5" id="KW-0964">Secreted</keyword>
<evidence type="ECO:0000256" key="5">
    <source>
        <dbReference type="RuleBase" id="RU362066"/>
    </source>
</evidence>
<feature type="domain" description="Flagellar hook-associated protein 2 N-terminal" evidence="6">
    <location>
        <begin position="25"/>
        <end position="129"/>
    </location>
</feature>
<dbReference type="Proteomes" id="UP000664545">
    <property type="component" value="Unassembled WGS sequence"/>
</dbReference>
<gene>
    <name evidence="8" type="primary">fliD</name>
    <name evidence="8" type="ORF">JYB65_10120</name>
</gene>
<comment type="subunit">
    <text evidence="2 5">Homopentamer.</text>
</comment>
<dbReference type="InterPro" id="IPR010809">
    <property type="entry name" value="FliD_C"/>
</dbReference>
<dbReference type="EMBL" id="JAFJZZ010000004">
    <property type="protein sequence ID" value="MBN7773717.1"/>
    <property type="molecule type" value="Genomic_DNA"/>
</dbReference>
<comment type="caution">
    <text evidence="8">The sequence shown here is derived from an EMBL/GenBank/DDBJ whole genome shotgun (WGS) entry which is preliminary data.</text>
</comment>
<evidence type="ECO:0000259" key="7">
    <source>
        <dbReference type="Pfam" id="PF07195"/>
    </source>
</evidence>
<dbReference type="GO" id="GO:0007155">
    <property type="term" value="P:cell adhesion"/>
    <property type="evidence" value="ECO:0007669"/>
    <property type="project" value="InterPro"/>
</dbReference>
<feature type="domain" description="Flagellar hook-associated protein 2 C-terminal" evidence="7">
    <location>
        <begin position="495"/>
        <end position="760"/>
    </location>
</feature>
<keyword evidence="3" id="KW-0175">Coiled coil</keyword>
<keyword evidence="4 5" id="KW-0975">Bacterial flagellum</keyword>
<organism evidence="8 9">
    <name type="scientific">Clostridium aminobutyricum</name>
    <dbReference type="NCBI Taxonomy" id="33953"/>
    <lineage>
        <taxon>Bacteria</taxon>
        <taxon>Bacillati</taxon>
        <taxon>Bacillota</taxon>
        <taxon>Clostridia</taxon>
        <taxon>Eubacteriales</taxon>
        <taxon>Clostridiaceae</taxon>
        <taxon>Clostridium</taxon>
    </lineage>
</organism>
<sequence length="770" mass="80831">MNISSSSTSTSATTYSSKGFSGLVSGLDTDALVQAMTSDVQAKIDKIKQQQQTYSWKQEAYREVITAITNFQNKYFSYTSPTNLLSAAFFNTTTMVPQGKNASAIAVSGTSTTSTPTYSITGISQLATKASMTTGGSLGKSTITTGAISFGDRTVCAAAGGSLSIKYGGSVYNVSIGNDVSALTAEDMATVLNDAMKNVTLSSGSTLGDKLAFSASGETLSLGFTGEDSNTFSISGGTTATLAALGFSAGDSESGGKITASSEADLAKTIPYSLANKSLTFNFNGTSKTITFTQAESDSVANVSDLQALLQNKLNTSFGSNKITVTEDTTAGTLKFSTDDTSTLKITSTTSDTLGATGVFNLSNEASNRLDTTKKISELGLTPGSDGKYTININGKSLSFTGDTEISAVLSQINGDTDAGINVTYLNTTGRFNITADETGIQGKVNIYDESGGLAEALFGADALYNKTTSTESSLITAGQDLKMTIRYSGASSDTDIIRSSNGVTLDGLNFTAKSTFDASTADEITFTASSETDKVVDAIKSMITDYNSLIDQITSYTETKKDTDYKPLTDAQKEEMTTEEIEKWEAKAKQGILFGDSTLTSLASSLRFVFSTVVSGVGNASSIGISTSSYYSDNGKITLDEAKLKSALESDPDKVKNLFTATSEQSASVTGSGYLAGGLSTRLKTITEAYAKSSGAYKGKLVALAGIANNTTTTDNYIARQQKILSNRLTYLQDLLTARQDRYQSKFTSLETYISKMNSQSSWLASSTS</sequence>
<reference evidence="8" key="1">
    <citation type="submission" date="2021-02" db="EMBL/GenBank/DDBJ databases">
        <title>Abyssanaerobacter marinus gen.nov., sp., nov, anaerobic bacterium isolated from the Onnuri vent field of Indian Ocean and suggestion of Mogibacteriaceae fam. nov., and proposal of reclassification of ambiguous this family's genus member.</title>
        <authorList>
            <person name="Kim Y.J."/>
            <person name="Yang J.-A."/>
        </authorList>
    </citation>
    <scope>NUCLEOTIDE SEQUENCE</scope>
    <source>
        <strain evidence="8">DSM 2634</strain>
    </source>
</reference>
<comment type="similarity">
    <text evidence="1 5">Belongs to the FliD family.</text>
</comment>
<comment type="subcellular location">
    <subcellularLocation>
        <location evidence="5">Secreted</location>
    </subcellularLocation>
    <subcellularLocation>
        <location evidence="5">Bacterial flagellum</location>
    </subcellularLocation>
</comment>
<dbReference type="GO" id="GO:0071973">
    <property type="term" value="P:bacterial-type flagellum-dependent cell motility"/>
    <property type="evidence" value="ECO:0007669"/>
    <property type="project" value="TreeGrafter"/>
</dbReference>
<evidence type="ECO:0000313" key="9">
    <source>
        <dbReference type="Proteomes" id="UP000664545"/>
    </source>
</evidence>
<dbReference type="InterPro" id="IPR040026">
    <property type="entry name" value="FliD"/>
</dbReference>
<dbReference type="RefSeq" id="WP_206582555.1">
    <property type="nucleotide sequence ID" value="NZ_JAFJZZ010000004.1"/>
</dbReference>
<evidence type="ECO:0000256" key="1">
    <source>
        <dbReference type="ARBA" id="ARBA00009764"/>
    </source>
</evidence>
<accession>A0A939D9K5</accession>
<keyword evidence="9" id="KW-1185">Reference proteome</keyword>
<dbReference type="Pfam" id="PF07195">
    <property type="entry name" value="FliD_C"/>
    <property type="match status" value="1"/>
</dbReference>
<comment type="function">
    <text evidence="5">Required for morphogenesis and for the elongation of the flagellar filament by facilitating polymerization of the flagellin monomers at the tip of growing filament. Forms a capping structure, which prevents flagellin subunits (transported through the central channel of the flagellum) from leaking out without polymerization at the distal end.</text>
</comment>
<evidence type="ECO:0000256" key="4">
    <source>
        <dbReference type="ARBA" id="ARBA00023143"/>
    </source>
</evidence>
<dbReference type="PANTHER" id="PTHR30288">
    <property type="entry name" value="FLAGELLAR CAP/ASSEMBLY PROTEIN FLID"/>
    <property type="match status" value="1"/>
</dbReference>
<dbReference type="GO" id="GO:0009421">
    <property type="term" value="C:bacterial-type flagellum filament cap"/>
    <property type="evidence" value="ECO:0007669"/>
    <property type="project" value="InterPro"/>
</dbReference>
<dbReference type="InterPro" id="IPR003481">
    <property type="entry name" value="FliD_N"/>
</dbReference>
<evidence type="ECO:0000256" key="2">
    <source>
        <dbReference type="ARBA" id="ARBA00011255"/>
    </source>
</evidence>
<dbReference type="GO" id="GO:0009424">
    <property type="term" value="C:bacterial-type flagellum hook"/>
    <property type="evidence" value="ECO:0007669"/>
    <property type="project" value="UniProtKB-UniRule"/>
</dbReference>
<dbReference type="AlphaFoldDB" id="A0A939D9K5"/>
<keyword evidence="8" id="KW-0282">Flagellum</keyword>
<dbReference type="GO" id="GO:0005576">
    <property type="term" value="C:extracellular region"/>
    <property type="evidence" value="ECO:0007669"/>
    <property type="project" value="UniProtKB-SubCell"/>
</dbReference>
<keyword evidence="8" id="KW-0966">Cell projection</keyword>
<evidence type="ECO:0000256" key="3">
    <source>
        <dbReference type="ARBA" id="ARBA00023054"/>
    </source>
</evidence>
<proteinExistence type="inferred from homology"/>